<comment type="caution">
    <text evidence="9">The sequence shown here is derived from an EMBL/GenBank/DDBJ whole genome shotgun (WGS) entry which is preliminary data.</text>
</comment>
<comment type="similarity">
    <text evidence="7">Belongs to the binding-protein-dependent transport system permease family.</text>
</comment>
<evidence type="ECO:0000256" key="7">
    <source>
        <dbReference type="RuleBase" id="RU363032"/>
    </source>
</evidence>
<keyword evidence="3" id="KW-1003">Cell membrane</keyword>
<keyword evidence="4 7" id="KW-0812">Transmembrane</keyword>
<dbReference type="InterPro" id="IPR035906">
    <property type="entry name" value="MetI-like_sf"/>
</dbReference>
<feature type="transmembrane region" description="Helical" evidence="7">
    <location>
        <begin position="218"/>
        <end position="238"/>
    </location>
</feature>
<evidence type="ECO:0000256" key="2">
    <source>
        <dbReference type="ARBA" id="ARBA00022448"/>
    </source>
</evidence>
<feature type="transmembrane region" description="Helical" evidence="7">
    <location>
        <begin position="95"/>
        <end position="115"/>
    </location>
</feature>
<evidence type="ECO:0000313" key="9">
    <source>
        <dbReference type="EMBL" id="NYD37603.1"/>
    </source>
</evidence>
<dbReference type="RefSeq" id="WP_179795167.1">
    <property type="nucleotide sequence ID" value="NZ_BAABHP010000025.1"/>
</dbReference>
<dbReference type="Proteomes" id="UP000535890">
    <property type="component" value="Unassembled WGS sequence"/>
</dbReference>
<evidence type="ECO:0000256" key="3">
    <source>
        <dbReference type="ARBA" id="ARBA00022475"/>
    </source>
</evidence>
<dbReference type="PROSITE" id="PS50928">
    <property type="entry name" value="ABC_TM1"/>
    <property type="match status" value="1"/>
</dbReference>
<keyword evidence="5 7" id="KW-1133">Transmembrane helix</keyword>
<keyword evidence="2 7" id="KW-0813">Transport</keyword>
<feature type="transmembrane region" description="Helical" evidence="7">
    <location>
        <begin position="127"/>
        <end position="145"/>
    </location>
</feature>
<keyword evidence="6 7" id="KW-0472">Membrane</keyword>
<dbReference type="Gene3D" id="1.10.3720.10">
    <property type="entry name" value="MetI-like"/>
    <property type="match status" value="1"/>
</dbReference>
<dbReference type="Pfam" id="PF00528">
    <property type="entry name" value="BPD_transp_1"/>
    <property type="match status" value="1"/>
</dbReference>
<keyword evidence="10" id="KW-1185">Reference proteome</keyword>
<sequence>MTLVESPLTAAPAAPPAVGGGGSALRLLGRRLLPVGVSIVAVLALWVGFLQVFGIRRVIGKTPLDVWGWLVTAPQAAANRAVVFGNLGITLRDAGIGYVAGLVAALAVAMVFVLSRSVEQALMPVATLLRSVPLVAMTPIIVLAFGRTLGAVAVIGAIVVFFPALVTLVYGLRSASVQAQELVAVYGGGRWTRLRLVMLPSAAPAFFAAARLGVPGALVGSLMAEWLATGQGIGAALLKAMGGFRYLEMWSSVAVVTAVSILAYALVGIVESVVLARMGLD</sequence>
<evidence type="ECO:0000256" key="1">
    <source>
        <dbReference type="ARBA" id="ARBA00004651"/>
    </source>
</evidence>
<evidence type="ECO:0000259" key="8">
    <source>
        <dbReference type="PROSITE" id="PS50928"/>
    </source>
</evidence>
<feature type="transmembrane region" description="Helical" evidence="7">
    <location>
        <begin position="151"/>
        <end position="172"/>
    </location>
</feature>
<dbReference type="AlphaFoldDB" id="A0A7Y9DXY2"/>
<name>A0A7Y9DXY2_9PSEU</name>
<protein>
    <submittedName>
        <fullName evidence="9">ABC-type nitrate/sulfonate/bicarbonate transport system permease component</fullName>
    </submittedName>
</protein>
<reference evidence="9 10" key="1">
    <citation type="submission" date="2020-07" db="EMBL/GenBank/DDBJ databases">
        <title>Sequencing the genomes of 1000 actinobacteria strains.</title>
        <authorList>
            <person name="Klenk H.-P."/>
        </authorList>
    </citation>
    <scope>NUCLEOTIDE SEQUENCE [LARGE SCALE GENOMIC DNA]</scope>
    <source>
        <strain evidence="9 10">DSM 45772</strain>
    </source>
</reference>
<dbReference type="GO" id="GO:0005886">
    <property type="term" value="C:plasma membrane"/>
    <property type="evidence" value="ECO:0007669"/>
    <property type="project" value="UniProtKB-SubCell"/>
</dbReference>
<dbReference type="GO" id="GO:0055085">
    <property type="term" value="P:transmembrane transport"/>
    <property type="evidence" value="ECO:0007669"/>
    <property type="project" value="InterPro"/>
</dbReference>
<feature type="domain" description="ABC transmembrane type-1" evidence="8">
    <location>
        <begin position="83"/>
        <end position="268"/>
    </location>
</feature>
<gene>
    <name evidence="9" type="ORF">BJ983_003705</name>
</gene>
<proteinExistence type="inferred from homology"/>
<dbReference type="SUPFAM" id="SSF161098">
    <property type="entry name" value="MetI-like"/>
    <property type="match status" value="1"/>
</dbReference>
<evidence type="ECO:0000256" key="6">
    <source>
        <dbReference type="ARBA" id="ARBA00023136"/>
    </source>
</evidence>
<dbReference type="PANTHER" id="PTHR30151">
    <property type="entry name" value="ALKANE SULFONATE ABC TRANSPORTER-RELATED, MEMBRANE SUBUNIT"/>
    <property type="match status" value="1"/>
</dbReference>
<dbReference type="InterPro" id="IPR000515">
    <property type="entry name" value="MetI-like"/>
</dbReference>
<feature type="transmembrane region" description="Helical" evidence="7">
    <location>
        <begin position="250"/>
        <end position="270"/>
    </location>
</feature>
<evidence type="ECO:0000313" key="10">
    <source>
        <dbReference type="Proteomes" id="UP000535890"/>
    </source>
</evidence>
<feature type="transmembrane region" description="Helical" evidence="7">
    <location>
        <begin position="32"/>
        <end position="54"/>
    </location>
</feature>
<accession>A0A7Y9DXY2</accession>
<dbReference type="PANTHER" id="PTHR30151:SF0">
    <property type="entry name" value="ABC TRANSPORTER PERMEASE PROTEIN MJ0413-RELATED"/>
    <property type="match status" value="1"/>
</dbReference>
<organism evidence="9 10">
    <name type="scientific">Actinomycetospora corticicola</name>
    <dbReference type="NCBI Taxonomy" id="663602"/>
    <lineage>
        <taxon>Bacteria</taxon>
        <taxon>Bacillati</taxon>
        <taxon>Actinomycetota</taxon>
        <taxon>Actinomycetes</taxon>
        <taxon>Pseudonocardiales</taxon>
        <taxon>Pseudonocardiaceae</taxon>
        <taxon>Actinomycetospora</taxon>
    </lineage>
</organism>
<comment type="subcellular location">
    <subcellularLocation>
        <location evidence="1 7">Cell membrane</location>
        <topology evidence="1 7">Multi-pass membrane protein</topology>
    </subcellularLocation>
</comment>
<dbReference type="EMBL" id="JACCBN010000001">
    <property type="protein sequence ID" value="NYD37603.1"/>
    <property type="molecule type" value="Genomic_DNA"/>
</dbReference>
<evidence type="ECO:0000256" key="4">
    <source>
        <dbReference type="ARBA" id="ARBA00022692"/>
    </source>
</evidence>
<evidence type="ECO:0000256" key="5">
    <source>
        <dbReference type="ARBA" id="ARBA00022989"/>
    </source>
</evidence>